<evidence type="ECO:0000313" key="9">
    <source>
        <dbReference type="Proteomes" id="UP000219974"/>
    </source>
</evidence>
<dbReference type="Proteomes" id="UP000069549">
    <property type="component" value="Chromosome 9"/>
</dbReference>
<dbReference type="EMBL" id="LT160029">
    <property type="protein sequence ID" value="CXI41266.1"/>
    <property type="molecule type" value="Genomic_DNA"/>
</dbReference>
<sequence>MDKSYIIQKKINYDEIWKDEINEDKDNNNIGEEEPYIPRHNILDYTLLYKKYKEKNNIKYYNKLPVNVYRYPLKYKDGCFDVLKRELINDQTDKDEYNYSNDDFIKHKRGKSVNNYEGNLRISLQQNSFDEAITSDNVQDDNVNVLDRNNKKSLREKIYDGEIMFYDDYIEQLAAKDYERFFKKPYEVKKIDEGGKYYFYGKKLIMDKNEDIYRKYNNYNDEYFIKKLQLCETKKKKDKKNLEDKKKEKQKQNQEKILEMECQKLDYKDQKFIQEIKDENRSKNINIYKFYKNNINIFEKKIPDIIKKELLYGHIPDIILPANVRKTKHPQNCTVPLSSLYAYAQYIDDMFKCPYIYTAIDAELTKYWKTNENDIINNIKSERIKKSYKKDIYSVNKEQLEQYSKLNKLYDNNKHTNVQDIISSFNFKLQKKERKNETVSNGRYVI</sequence>
<name>A0A113RLX4_PLABE</name>
<dbReference type="EMBL" id="LT608257">
    <property type="protein sequence ID" value="SCO61729.1"/>
    <property type="molecule type" value="Genomic_DNA"/>
</dbReference>
<dbReference type="AlphaFoldDB" id="A0A113RLX4"/>
<dbReference type="OrthoDB" id="364460at2759"/>
<protein>
    <submittedName>
        <fullName evidence="2">Apical exonemal protein, putative</fullName>
    </submittedName>
</protein>
<evidence type="ECO:0000313" key="5">
    <source>
        <dbReference type="EMBL" id="SCO60153.1"/>
    </source>
</evidence>
<dbReference type="EMBL" id="LT608145">
    <property type="protein sequence ID" value="SCM21901.1"/>
    <property type="molecule type" value="Genomic_DNA"/>
</dbReference>
<evidence type="ECO:0000313" key="11">
    <source>
        <dbReference type="Proteomes" id="UP000516480"/>
    </source>
</evidence>
<dbReference type="EMBL" id="LT614635">
    <property type="protein sequence ID" value="SCN25146.1"/>
    <property type="molecule type" value="Genomic_DNA"/>
</dbReference>
<dbReference type="Proteomes" id="UP000219860">
    <property type="component" value="Chromosome 9"/>
</dbReference>
<organism evidence="2 7">
    <name type="scientific">Plasmodium berghei</name>
    <dbReference type="NCBI Taxonomy" id="5821"/>
    <lineage>
        <taxon>Eukaryota</taxon>
        <taxon>Sar</taxon>
        <taxon>Alveolata</taxon>
        <taxon>Apicomplexa</taxon>
        <taxon>Aconoidasida</taxon>
        <taxon>Haemosporida</taxon>
        <taxon>Plasmodiidae</taxon>
        <taxon>Plasmodium</taxon>
        <taxon>Plasmodium (Vinckeia)</taxon>
    </lineage>
</organism>
<feature type="coiled-coil region" evidence="1">
    <location>
        <begin position="228"/>
        <end position="259"/>
    </location>
</feature>
<dbReference type="Proteomes" id="UP000219974">
    <property type="component" value="Chromosome 9"/>
</dbReference>
<evidence type="ECO:0000313" key="2">
    <source>
        <dbReference type="EMBL" id="CXI41266.1"/>
    </source>
</evidence>
<evidence type="ECO:0000313" key="4">
    <source>
        <dbReference type="EMBL" id="SCN25146.1"/>
    </source>
</evidence>
<evidence type="ECO:0000313" key="3">
    <source>
        <dbReference type="EMBL" id="SCM21901.1"/>
    </source>
</evidence>
<proteinExistence type="predicted"/>
<dbReference type="EMBL" id="LT608273">
    <property type="protein sequence ID" value="SCO60153.1"/>
    <property type="molecule type" value="Genomic_DNA"/>
</dbReference>
<evidence type="ECO:0000313" key="10">
    <source>
        <dbReference type="Proteomes" id="UP000220214"/>
    </source>
</evidence>
<dbReference type="Proteomes" id="UP000516480">
    <property type="component" value="Chromosome 9"/>
</dbReference>
<evidence type="ECO:0000256" key="1">
    <source>
        <dbReference type="SAM" id="Coils"/>
    </source>
</evidence>
<accession>A0A113RLX4</accession>
<reference evidence="2 7" key="1">
    <citation type="submission" date="2016-02" db="EMBL/GenBank/DDBJ databases">
        <authorList>
            <consortium name="Pathogen Informatics"/>
        </authorList>
    </citation>
    <scope>NUCLEOTIDE SEQUENCE [LARGE SCALE GENOMIC DNA]</scope>
    <source>
        <strain evidence="2 7">K173</strain>
        <strain evidence="3 11">NK65 ny</strain>
        <strain evidence="4 10">NK65e</strain>
        <strain evidence="6 8">SP11 Antwerpcl1</strain>
        <strain evidence="5 9">SP11 RLL</strain>
    </source>
</reference>
<evidence type="ECO:0000313" key="6">
    <source>
        <dbReference type="EMBL" id="SCO61729.1"/>
    </source>
</evidence>
<dbReference type="OMA" id="CPYIYTA"/>
<evidence type="ECO:0000313" key="8">
    <source>
        <dbReference type="Proteomes" id="UP000219860"/>
    </source>
</evidence>
<keyword evidence="1" id="KW-0175">Coiled coil</keyword>
<dbReference type="VEuPathDB" id="PlasmoDB:PBANKA_0911500"/>
<dbReference type="Proteomes" id="UP000220214">
    <property type="component" value="Chromosome 9"/>
</dbReference>
<gene>
    <name evidence="2" type="primary">AEP</name>
    <name evidence="2" type="ORF">PBK173_000192000</name>
    <name evidence="4" type="ORF">PBNK65E_000183600</name>
    <name evidence="3" type="ORF">PBNK65NY_000182800</name>
    <name evidence="6" type="ORF">PBSP11A_000182600</name>
    <name evidence="5" type="ORF">PBSP11RLL_000182700</name>
</gene>
<evidence type="ECO:0000313" key="7">
    <source>
        <dbReference type="Proteomes" id="UP000069549"/>
    </source>
</evidence>